<evidence type="ECO:0000256" key="5">
    <source>
        <dbReference type="ARBA" id="ARBA00022692"/>
    </source>
</evidence>
<evidence type="ECO:0000313" key="13">
    <source>
        <dbReference type="EMBL" id="PYE19799.1"/>
    </source>
</evidence>
<dbReference type="GO" id="GO:0046930">
    <property type="term" value="C:pore complex"/>
    <property type="evidence" value="ECO:0007669"/>
    <property type="project" value="UniProtKB-KW"/>
</dbReference>
<evidence type="ECO:0000256" key="2">
    <source>
        <dbReference type="ARBA" id="ARBA00011233"/>
    </source>
</evidence>
<comment type="caution">
    <text evidence="13">The sequence shown here is derived from an EMBL/GenBank/DDBJ whole genome shotgun (WGS) entry which is preliminary data.</text>
</comment>
<evidence type="ECO:0000256" key="1">
    <source>
        <dbReference type="ARBA" id="ARBA00004571"/>
    </source>
</evidence>
<dbReference type="InterPro" id="IPR033900">
    <property type="entry name" value="Gram_neg_porin_domain"/>
</dbReference>
<keyword evidence="3" id="KW-0813">Transport</keyword>
<evidence type="ECO:0000256" key="3">
    <source>
        <dbReference type="ARBA" id="ARBA00022448"/>
    </source>
</evidence>
<accession>A0A2V4TQT0</accession>
<evidence type="ECO:0000256" key="9">
    <source>
        <dbReference type="ARBA" id="ARBA00023136"/>
    </source>
</evidence>
<dbReference type="PRINTS" id="PR00184">
    <property type="entry name" value="NEISSPPORIN"/>
</dbReference>
<reference evidence="13 14" key="1">
    <citation type="submission" date="2018-06" db="EMBL/GenBank/DDBJ databases">
        <title>Genomic Encyclopedia of Type Strains, Phase IV (KMG-V): Genome sequencing to study the core and pangenomes of soil and plant-associated prokaryotes.</title>
        <authorList>
            <person name="Whitman W."/>
        </authorList>
    </citation>
    <scope>NUCLEOTIDE SEQUENCE [LARGE SCALE GENOMIC DNA]</scope>
    <source>
        <strain evidence="13 14">SRCL-318</strain>
    </source>
</reference>
<evidence type="ECO:0000256" key="4">
    <source>
        <dbReference type="ARBA" id="ARBA00022452"/>
    </source>
</evidence>
<dbReference type="PANTHER" id="PTHR34501:SF9">
    <property type="entry name" value="MAJOR OUTER MEMBRANE PROTEIN P.IA"/>
    <property type="match status" value="1"/>
</dbReference>
<dbReference type="PANTHER" id="PTHR34501">
    <property type="entry name" value="PROTEIN YDDL-RELATED"/>
    <property type="match status" value="1"/>
</dbReference>
<dbReference type="Gene3D" id="2.40.160.10">
    <property type="entry name" value="Porin"/>
    <property type="match status" value="1"/>
</dbReference>
<keyword evidence="10" id="KW-0998">Cell outer membrane</keyword>
<keyword evidence="9" id="KW-0472">Membrane</keyword>
<organism evidence="13 14">
    <name type="scientific">Paraburkholderia silvatlantica</name>
    <dbReference type="NCBI Taxonomy" id="321895"/>
    <lineage>
        <taxon>Bacteria</taxon>
        <taxon>Pseudomonadati</taxon>
        <taxon>Pseudomonadota</taxon>
        <taxon>Betaproteobacteria</taxon>
        <taxon>Burkholderiales</taxon>
        <taxon>Burkholderiaceae</taxon>
        <taxon>Paraburkholderia</taxon>
    </lineage>
</organism>
<evidence type="ECO:0000256" key="6">
    <source>
        <dbReference type="ARBA" id="ARBA00022729"/>
    </source>
</evidence>
<evidence type="ECO:0000256" key="8">
    <source>
        <dbReference type="ARBA" id="ARBA00023114"/>
    </source>
</evidence>
<feature type="chain" id="PRO_5015900976" evidence="11">
    <location>
        <begin position="22"/>
        <end position="413"/>
    </location>
</feature>
<comment type="subunit">
    <text evidence="2">Homotrimer.</text>
</comment>
<sequence length="413" mass="42332">MRMDRRLGIVFLGFVAGQAHAQSSVTLYGLIDEGLMYTNSVQTSAAPGAHNGKSQVALVDGASGIGGTRWGITGAEDLGGGLKAIFTLENGFNINTGGLAQGGLMFGRQAFVGLSAPMGTVTVGRQYNTMIDFVFPTSVAGLVPGHMGAHPDDIDDLGHSQRINNTIKFKSATFHGFTVGGMYGLGGVAGNFTGKQFWSGAVSYASGPLTVAAGYTDARNPNLSYFGTGGTSGPATSNNMGSIGSATEASSNPVFSGYASARSLRIAEGGARYQIGDGTVGATFSHINFANLGDLTSGPNPLGFAGSAIFNDVEINGGYSFGPAFQVAAAYDYLHGSSVSGKAGPTGGVTYHQGLLSAAYFLSKRTELYAIAIYQKATGKDSLNQPAVASITGVSPSATDHQAVVRLGIIHRF</sequence>
<dbReference type="GO" id="GO:0006811">
    <property type="term" value="P:monoatomic ion transport"/>
    <property type="evidence" value="ECO:0007669"/>
    <property type="project" value="UniProtKB-KW"/>
</dbReference>
<feature type="domain" description="Porin" evidence="12">
    <location>
        <begin position="11"/>
        <end position="375"/>
    </location>
</feature>
<evidence type="ECO:0000313" key="14">
    <source>
        <dbReference type="Proteomes" id="UP000247772"/>
    </source>
</evidence>
<evidence type="ECO:0000256" key="11">
    <source>
        <dbReference type="SAM" id="SignalP"/>
    </source>
</evidence>
<evidence type="ECO:0000256" key="7">
    <source>
        <dbReference type="ARBA" id="ARBA00023065"/>
    </source>
</evidence>
<feature type="signal peptide" evidence="11">
    <location>
        <begin position="1"/>
        <end position="21"/>
    </location>
</feature>
<proteinExistence type="predicted"/>
<keyword evidence="6 11" id="KW-0732">Signal</keyword>
<dbReference type="Proteomes" id="UP000247772">
    <property type="component" value="Unassembled WGS sequence"/>
</dbReference>
<evidence type="ECO:0000259" key="12">
    <source>
        <dbReference type="Pfam" id="PF13609"/>
    </source>
</evidence>
<keyword evidence="7" id="KW-0406">Ion transport</keyword>
<dbReference type="InterPro" id="IPR002299">
    <property type="entry name" value="Porin_Neis"/>
</dbReference>
<dbReference type="EMBL" id="QJSQ01000018">
    <property type="protein sequence ID" value="PYE19799.1"/>
    <property type="molecule type" value="Genomic_DNA"/>
</dbReference>
<dbReference type="GO" id="GO:0009279">
    <property type="term" value="C:cell outer membrane"/>
    <property type="evidence" value="ECO:0007669"/>
    <property type="project" value="UniProtKB-SubCell"/>
</dbReference>
<evidence type="ECO:0000256" key="10">
    <source>
        <dbReference type="ARBA" id="ARBA00023237"/>
    </source>
</evidence>
<dbReference type="SUPFAM" id="SSF56935">
    <property type="entry name" value="Porins"/>
    <property type="match status" value="1"/>
</dbReference>
<dbReference type="AlphaFoldDB" id="A0A2V4TQT0"/>
<protein>
    <submittedName>
        <fullName evidence="13">Putative porin</fullName>
    </submittedName>
</protein>
<keyword evidence="4" id="KW-1134">Transmembrane beta strand</keyword>
<dbReference type="GO" id="GO:0015288">
    <property type="term" value="F:porin activity"/>
    <property type="evidence" value="ECO:0007669"/>
    <property type="project" value="UniProtKB-KW"/>
</dbReference>
<keyword evidence="8" id="KW-0626">Porin</keyword>
<gene>
    <name evidence="13" type="ORF">C7410_11895</name>
</gene>
<keyword evidence="5" id="KW-0812">Transmembrane</keyword>
<comment type="subcellular location">
    <subcellularLocation>
        <location evidence="1">Cell outer membrane</location>
        <topology evidence="1">Multi-pass membrane protein</topology>
    </subcellularLocation>
</comment>
<dbReference type="CDD" id="cd00342">
    <property type="entry name" value="gram_neg_porins"/>
    <property type="match status" value="1"/>
</dbReference>
<dbReference type="InterPro" id="IPR050298">
    <property type="entry name" value="Gram-neg_bact_OMP"/>
</dbReference>
<name>A0A2V4TQT0_9BURK</name>
<dbReference type="InterPro" id="IPR023614">
    <property type="entry name" value="Porin_dom_sf"/>
</dbReference>
<dbReference type="Pfam" id="PF13609">
    <property type="entry name" value="Porin_4"/>
    <property type="match status" value="1"/>
</dbReference>
<dbReference type="RefSeq" id="WP_244922979.1">
    <property type="nucleotide sequence ID" value="NZ_QJSQ01000018.1"/>
</dbReference>